<dbReference type="EMBL" id="UOEQ01000371">
    <property type="protein sequence ID" value="VAW21726.1"/>
    <property type="molecule type" value="Genomic_DNA"/>
</dbReference>
<name>A0A3B0UQ12_9ZZZZ</name>
<proteinExistence type="predicted"/>
<protein>
    <submittedName>
        <fullName evidence="1">Uncharacterized protein</fullName>
    </submittedName>
</protein>
<sequence length="33" mass="3707">MVLIISIGLNNVHNFCSWATDTLTKLYIQLIDG</sequence>
<gene>
    <name evidence="1" type="ORF">MNBD_ALPHA11-2404</name>
</gene>
<dbReference type="AlphaFoldDB" id="A0A3B0UQ12"/>
<evidence type="ECO:0000313" key="1">
    <source>
        <dbReference type="EMBL" id="VAW21726.1"/>
    </source>
</evidence>
<organism evidence="1">
    <name type="scientific">hydrothermal vent metagenome</name>
    <dbReference type="NCBI Taxonomy" id="652676"/>
    <lineage>
        <taxon>unclassified sequences</taxon>
        <taxon>metagenomes</taxon>
        <taxon>ecological metagenomes</taxon>
    </lineage>
</organism>
<accession>A0A3B0UQ12</accession>
<reference evidence="1" key="1">
    <citation type="submission" date="2018-06" db="EMBL/GenBank/DDBJ databases">
        <authorList>
            <person name="Zhirakovskaya E."/>
        </authorList>
    </citation>
    <scope>NUCLEOTIDE SEQUENCE</scope>
</reference>